<feature type="region of interest" description="Disordered" evidence="1">
    <location>
        <begin position="102"/>
        <end position="146"/>
    </location>
</feature>
<evidence type="ECO:0000313" key="2">
    <source>
        <dbReference type="EMBL" id="KAI1884368.1"/>
    </source>
</evidence>
<feature type="compositionally biased region" description="Basic and acidic residues" evidence="1">
    <location>
        <begin position="1170"/>
        <end position="1180"/>
    </location>
</feature>
<feature type="compositionally biased region" description="Gly residues" evidence="1">
    <location>
        <begin position="136"/>
        <end position="146"/>
    </location>
</feature>
<feature type="region of interest" description="Disordered" evidence="1">
    <location>
        <begin position="1147"/>
        <end position="1256"/>
    </location>
</feature>
<dbReference type="PANTHER" id="PTHR24417">
    <property type="entry name" value="SERINE/THREONINE-PROTEIN KINASE LMTK1"/>
    <property type="match status" value="1"/>
</dbReference>
<dbReference type="EMBL" id="JAERUA010000022">
    <property type="protein sequence ID" value="KAI1884368.1"/>
    <property type="molecule type" value="Genomic_DNA"/>
</dbReference>
<evidence type="ECO:0000313" key="3">
    <source>
        <dbReference type="Proteomes" id="UP000829720"/>
    </source>
</evidence>
<sequence>MQFCWLQPDQRPSVEEVHLLLSYLCAKGSSEPEEDFESRWNSLRPGMGHGASASEPAPSSSSSSSFPLLERFATGDGFHAEPGDDILTVTETSHGLSFEYKWEESGPERPYHTASTSGPLGQGNPHYQDIYYPPEGGSGSGGGGEGLTLGVSPSCYESKPLHTPGVVPVLSAHSPSVSSEYYIRIEEPVESAVQLDHSPGFEGGDCDGDIAIEDHIPGSYWLADAHKAAAASYDSDASPAVSLTMEPLLGQTAAGGSPMGPWESGQCFSYEEREGFYYEHSPSPSPGKGHLAADGTPPGALQGSWGSHSPPRAQEEPESPLGTSPSLSSPCPGHRDSDLEGGHEPDSSEHHSHMASGACSVSIEIETEDSVLMGGWQQDRDHDVGDEADLFLNREPHSWTSNHSANNNSLTFNRGPHGDTEEAYVDFHRTTTLDMRAAKESPMLHVYQPGAYLEHMTDDGDFVSSYKPHPLTHHITSSAEHGTYINLCYESGEDAASPQKCYPAETSPLPDPPLGAAMKGCGLKDLELLGMEEEKDMCSTVMGSAILPKTKLDPEQWDGNPDASTGRAFYEKRGVVTQEGRVGRVTAPKALPPSGKRPPRHTAMSESDCGAGTGCSSISMVEIEDCSDDDVITDITSGIFSDLPAEQVEMLSHGHLQKEAGTPDSVDSIELTSATSSSEAFSPAFRPSAQPKAVDSGYDTENNESPEFILKEPPEPREPEGFTPPTGKPSVTKVPESGGSEDEAVLQVDVVEGVSPSTSPSKGEPQLTGLGGKNPYRDSAYFSDYDTENERFSRDEGGGEFPESPGEEAEKGDLTRSVRREGLDPPLEKEEGGEHLISSGETRIIFEWNEEKTSSEGLWTEPRTNDSTGPVLSTLSPSPPEMGGCLTKESSQDEGLGLDPEHSGEEPASECSPSPSPSSASSSVSASSALSSSSSTLQESPPNGDGGERSSGDPVSQPQVCNNVGILTGVESEGEEKEQDSAGGCNDHIRKGVTDVEEVEEEEERLQQEDSNGEQDTDIPSPSSASSSSSSSSSPPSLLPEDGEVTLSPGNGDGDEADWEDRESEDSEESDEELRSYSVQDPSEESEEESHEVPVVVSDSSGARHLRSLLRMPTLLTESLCDELEHKKKAVSFFDDVTVYLFDQESPTQELAEHGFPPVAESAEQGAEGVETRPQERLATSDDSSDGNISEESGGFEWDDDFPLMPGPSAMLPDSAEPEAPSPPPEAAEPEAPSPPPEAAEAPEPSPAPTVSPATSYSRFSVSRFSITHVSDSDMNSAGSQFQN</sequence>
<feature type="compositionally biased region" description="Polar residues" evidence="1">
    <location>
        <begin position="865"/>
        <end position="876"/>
    </location>
</feature>
<feature type="compositionally biased region" description="Basic and acidic residues" evidence="1">
    <location>
        <begin position="333"/>
        <end position="352"/>
    </location>
</feature>
<dbReference type="OrthoDB" id="5973359at2759"/>
<feature type="region of interest" description="Disordered" evidence="1">
    <location>
        <begin position="585"/>
        <end position="610"/>
    </location>
</feature>
<feature type="compositionally biased region" description="Pro residues" evidence="1">
    <location>
        <begin position="1220"/>
        <end position="1250"/>
    </location>
</feature>
<feature type="compositionally biased region" description="Low complexity" evidence="1">
    <location>
        <begin position="1020"/>
        <end position="1036"/>
    </location>
</feature>
<feature type="compositionally biased region" description="Basic and acidic residues" evidence="1">
    <location>
        <begin position="788"/>
        <end position="797"/>
    </location>
</feature>
<feature type="region of interest" description="Disordered" evidence="1">
    <location>
        <begin position="278"/>
        <end position="357"/>
    </location>
</feature>
<protein>
    <submittedName>
        <fullName evidence="2">Uncharacterized protein</fullName>
    </submittedName>
</protein>
<organism evidence="2 3">
    <name type="scientific">Albula goreensis</name>
    <dbReference type="NCBI Taxonomy" id="1534307"/>
    <lineage>
        <taxon>Eukaryota</taxon>
        <taxon>Metazoa</taxon>
        <taxon>Chordata</taxon>
        <taxon>Craniata</taxon>
        <taxon>Vertebrata</taxon>
        <taxon>Euteleostomi</taxon>
        <taxon>Actinopterygii</taxon>
        <taxon>Neopterygii</taxon>
        <taxon>Teleostei</taxon>
        <taxon>Albuliformes</taxon>
        <taxon>Albulidae</taxon>
        <taxon>Albula</taxon>
    </lineage>
</organism>
<feature type="compositionally biased region" description="Acidic residues" evidence="1">
    <location>
        <begin position="995"/>
        <end position="1004"/>
    </location>
</feature>
<feature type="region of interest" description="Disordered" evidence="1">
    <location>
        <begin position="673"/>
        <end position="1104"/>
    </location>
</feature>
<keyword evidence="3" id="KW-1185">Reference proteome</keyword>
<evidence type="ECO:0000256" key="1">
    <source>
        <dbReference type="SAM" id="MobiDB-lite"/>
    </source>
</evidence>
<feature type="compositionally biased region" description="Polar residues" evidence="1">
    <location>
        <begin position="953"/>
        <end position="962"/>
    </location>
</feature>
<accession>A0A8T3CPB3</accession>
<dbReference type="GO" id="GO:0004713">
    <property type="term" value="F:protein tyrosine kinase activity"/>
    <property type="evidence" value="ECO:0007669"/>
    <property type="project" value="TreeGrafter"/>
</dbReference>
<feature type="compositionally biased region" description="Low complexity" evidence="1">
    <location>
        <begin position="51"/>
        <end position="66"/>
    </location>
</feature>
<proteinExistence type="predicted"/>
<dbReference type="PANTHER" id="PTHR24417:SF0">
    <property type="entry name" value="SERINE_THREONINE-PROTEIN KINASE LMTK1"/>
    <property type="match status" value="1"/>
</dbReference>
<comment type="caution">
    <text evidence="2">The sequence shown here is derived from an EMBL/GenBank/DDBJ whole genome shotgun (WGS) entry which is preliminary data.</text>
</comment>
<dbReference type="Proteomes" id="UP000829720">
    <property type="component" value="Unassembled WGS sequence"/>
</dbReference>
<feature type="compositionally biased region" description="Basic and acidic residues" evidence="1">
    <location>
        <begin position="808"/>
        <end position="834"/>
    </location>
</feature>
<dbReference type="GO" id="GO:0007420">
    <property type="term" value="P:brain development"/>
    <property type="evidence" value="ECO:0007669"/>
    <property type="project" value="TreeGrafter"/>
</dbReference>
<feature type="region of interest" description="Disordered" evidence="1">
    <location>
        <begin position="28"/>
        <end position="66"/>
    </location>
</feature>
<feature type="compositionally biased region" description="Low complexity" evidence="1">
    <location>
        <begin position="319"/>
        <end position="332"/>
    </location>
</feature>
<feature type="compositionally biased region" description="Acidic residues" evidence="1">
    <location>
        <begin position="1053"/>
        <end position="1072"/>
    </location>
</feature>
<reference evidence="2" key="1">
    <citation type="submission" date="2021-01" db="EMBL/GenBank/DDBJ databases">
        <authorList>
            <person name="Zahm M."/>
            <person name="Roques C."/>
            <person name="Cabau C."/>
            <person name="Klopp C."/>
            <person name="Donnadieu C."/>
            <person name="Jouanno E."/>
            <person name="Lampietro C."/>
            <person name="Louis A."/>
            <person name="Herpin A."/>
            <person name="Echchiki A."/>
            <person name="Berthelot C."/>
            <person name="Parey E."/>
            <person name="Roest-Crollius H."/>
            <person name="Braasch I."/>
            <person name="Postlethwait J."/>
            <person name="Bobe J."/>
            <person name="Montfort J."/>
            <person name="Bouchez O."/>
            <person name="Begum T."/>
            <person name="Mejri S."/>
            <person name="Adams A."/>
            <person name="Chen W.-J."/>
            <person name="Guiguen Y."/>
        </authorList>
    </citation>
    <scope>NUCLEOTIDE SEQUENCE</scope>
    <source>
        <tissue evidence="2">Blood</tissue>
    </source>
</reference>
<name>A0A8T3CPB3_9TELE</name>
<gene>
    <name evidence="2" type="ORF">AGOR_G00225690</name>
</gene>
<feature type="compositionally biased region" description="Basic and acidic residues" evidence="1">
    <location>
        <begin position="102"/>
        <end position="111"/>
    </location>
</feature>
<feature type="compositionally biased region" description="Low complexity" evidence="1">
    <location>
        <begin position="909"/>
        <end position="942"/>
    </location>
</feature>
<feature type="compositionally biased region" description="Basic and acidic residues" evidence="1">
    <location>
        <begin position="709"/>
        <end position="720"/>
    </location>
</feature>